<dbReference type="PANTHER" id="PTHR32089">
    <property type="entry name" value="METHYL-ACCEPTING CHEMOTAXIS PROTEIN MCPB"/>
    <property type="match status" value="1"/>
</dbReference>
<dbReference type="Proteomes" id="UP000077407">
    <property type="component" value="Unassembled WGS sequence"/>
</dbReference>
<evidence type="ECO:0000256" key="8">
    <source>
        <dbReference type="ARBA" id="ARBA00029447"/>
    </source>
</evidence>
<comment type="caution">
    <text evidence="13">The sequence shown here is derived from an EMBL/GenBank/DDBJ whole genome shotgun (WGS) entry which is preliminary data.</text>
</comment>
<dbReference type="SUPFAM" id="SSF103190">
    <property type="entry name" value="Sensory domain-like"/>
    <property type="match status" value="1"/>
</dbReference>
<evidence type="ECO:0000256" key="7">
    <source>
        <dbReference type="ARBA" id="ARBA00023224"/>
    </source>
</evidence>
<dbReference type="SUPFAM" id="SSF58104">
    <property type="entry name" value="Methyl-accepting chemotaxis protein (MCP) signaling domain"/>
    <property type="match status" value="1"/>
</dbReference>
<evidence type="ECO:0000256" key="5">
    <source>
        <dbReference type="ARBA" id="ARBA00022989"/>
    </source>
</evidence>
<dbReference type="PROSITE" id="PS50111">
    <property type="entry name" value="CHEMOTAXIS_TRANSDUC_2"/>
    <property type="match status" value="1"/>
</dbReference>
<feature type="transmembrane region" description="Helical" evidence="10">
    <location>
        <begin position="310"/>
        <end position="332"/>
    </location>
</feature>
<dbReference type="CDD" id="cd06225">
    <property type="entry name" value="HAMP"/>
    <property type="match status" value="1"/>
</dbReference>
<dbReference type="SMART" id="SM00304">
    <property type="entry name" value="HAMP"/>
    <property type="match status" value="1"/>
</dbReference>
<proteinExistence type="inferred from homology"/>
<evidence type="ECO:0000256" key="9">
    <source>
        <dbReference type="PROSITE-ProRule" id="PRU00284"/>
    </source>
</evidence>
<accession>A0A162LD35</accession>
<evidence type="ECO:0000313" key="14">
    <source>
        <dbReference type="Proteomes" id="UP000077407"/>
    </source>
</evidence>
<feature type="transmembrane region" description="Helical" evidence="10">
    <location>
        <begin position="39"/>
        <end position="56"/>
    </location>
</feature>
<evidence type="ECO:0000259" key="11">
    <source>
        <dbReference type="PROSITE" id="PS50111"/>
    </source>
</evidence>
<evidence type="ECO:0000256" key="3">
    <source>
        <dbReference type="ARBA" id="ARBA00022500"/>
    </source>
</evidence>
<evidence type="ECO:0000256" key="10">
    <source>
        <dbReference type="SAM" id="Phobius"/>
    </source>
</evidence>
<dbReference type="Pfam" id="PF00672">
    <property type="entry name" value="HAMP"/>
    <property type="match status" value="1"/>
</dbReference>
<dbReference type="PANTHER" id="PTHR32089:SF112">
    <property type="entry name" value="LYSOZYME-LIKE PROTEIN-RELATED"/>
    <property type="match status" value="1"/>
</dbReference>
<dbReference type="GO" id="GO:0006935">
    <property type="term" value="P:chemotaxis"/>
    <property type="evidence" value="ECO:0007669"/>
    <property type="project" value="UniProtKB-KW"/>
</dbReference>
<dbReference type="InterPro" id="IPR029151">
    <property type="entry name" value="Sensor-like_sf"/>
</dbReference>
<dbReference type="Gene3D" id="1.10.287.950">
    <property type="entry name" value="Methyl-accepting chemotaxis protein"/>
    <property type="match status" value="1"/>
</dbReference>
<keyword evidence="7 9" id="KW-0807">Transducer</keyword>
<comment type="subcellular location">
    <subcellularLocation>
        <location evidence="1">Cell membrane</location>
        <topology evidence="1">Multi-pass membrane protein</topology>
    </subcellularLocation>
</comment>
<comment type="similarity">
    <text evidence="8">Belongs to the methyl-accepting chemotaxis (MCP) protein family.</text>
</comment>
<dbReference type="InterPro" id="IPR004089">
    <property type="entry name" value="MCPsignal_dom"/>
</dbReference>
<gene>
    <name evidence="13" type="primary">pctC</name>
    <name evidence="13" type="ORF">WY13_00368</name>
</gene>
<reference evidence="13 14" key="1">
    <citation type="journal article" date="2015" name="Biotechnol. Bioeng.">
        <title>Genome sequence and phenotypic characterization of Caulobacter segnis.</title>
        <authorList>
            <person name="Patel S."/>
            <person name="Fletcher B."/>
            <person name="Scott D.C."/>
            <person name="Ely B."/>
        </authorList>
    </citation>
    <scope>NUCLEOTIDE SEQUENCE [LARGE SCALE GENOMIC DNA]</scope>
    <source>
        <strain evidence="13 14">ERI-2</strain>
    </source>
</reference>
<dbReference type="PATRIC" id="fig|1538.10.peg.858"/>
<keyword evidence="3" id="KW-0145">Chemotaxis</keyword>
<evidence type="ECO:0000256" key="4">
    <source>
        <dbReference type="ARBA" id="ARBA00022692"/>
    </source>
</evidence>
<dbReference type="OrthoDB" id="9814363at2"/>
<dbReference type="GO" id="GO:0007165">
    <property type="term" value="P:signal transduction"/>
    <property type="evidence" value="ECO:0007669"/>
    <property type="project" value="UniProtKB-KW"/>
</dbReference>
<evidence type="ECO:0000256" key="6">
    <source>
        <dbReference type="ARBA" id="ARBA00023136"/>
    </source>
</evidence>
<evidence type="ECO:0000259" key="12">
    <source>
        <dbReference type="PROSITE" id="PS50885"/>
    </source>
</evidence>
<dbReference type="RefSeq" id="WP_063553997.1">
    <property type="nucleotide sequence ID" value="NZ_LITT01000003.1"/>
</dbReference>
<name>A0A162LD35_9CLOT</name>
<dbReference type="GO" id="GO:0005886">
    <property type="term" value="C:plasma membrane"/>
    <property type="evidence" value="ECO:0007669"/>
    <property type="project" value="UniProtKB-SubCell"/>
</dbReference>
<keyword evidence="2" id="KW-1003">Cell membrane</keyword>
<dbReference type="Gene3D" id="3.30.450.20">
    <property type="entry name" value="PAS domain"/>
    <property type="match status" value="1"/>
</dbReference>
<dbReference type="InterPro" id="IPR003660">
    <property type="entry name" value="HAMP_dom"/>
</dbReference>
<sequence>MLKKLFLSVLKLSFGKEKKFNLSFLNSVGVKIVCEIGILIIFICSILGVTAYYSAYRAMEDSIKSSLESRAVESSKLIDATLKQDVKAIEELASNDIIKSMNTSMQIPLLKMRAKQLEYVNLNVMDSSGMIYMQTGEKTKANLDDTKNYYLKSALNGKISISDPVMNTDGQQIMAVAVPIKDSDEKIVGVLFSNISMESLNKLVQSEKLGKSGYCFIINKEGVKVAHKDLKLVLNKDNTIEDENKDHSLNELASLEKNMIMGKSGSGYYKKDNEDMFMAYAPIADLNWSLGLTIDKSEIFSEVNMLKYKIIMITVLFILIGFFIGLFIAGAIKKPLHKIRKYALELSKFNLNYRIQIDKRDEFGDTASALNYAMNEIEYIIEQVKLKSGETLEHADNVNKMFEKSHSEIKLVSDKSSQICSDMQENLSSIEEVNQKISNVKHGIQNSVKEANQGLALAKSIRERTLNIKRDTESSKHDFENYYTQYSDGLRHALENVKVVKNISIMAEEIKTISDRTNILALNANIEAARAGEYGRGFMVVAEEVRKLAMQSSDMVSNIQLNVKNALKSVDKLSKSAESILKILEENILSDYRKMVDISKDYEKDGMRFESVLKKFCGLMENIDESFLVITKIMCIIVDSSNDGTKASIDISDNIDEIASENRTISLYTMRNASGSEELLHILSKFNV</sequence>
<evidence type="ECO:0000313" key="13">
    <source>
        <dbReference type="EMBL" id="OAA91966.1"/>
    </source>
</evidence>
<dbReference type="AlphaFoldDB" id="A0A162LD35"/>
<keyword evidence="5 10" id="KW-1133">Transmembrane helix</keyword>
<dbReference type="PROSITE" id="PS50885">
    <property type="entry name" value="HAMP"/>
    <property type="match status" value="1"/>
</dbReference>
<dbReference type="Pfam" id="PF00015">
    <property type="entry name" value="MCPsignal"/>
    <property type="match status" value="1"/>
</dbReference>
<evidence type="ECO:0000256" key="2">
    <source>
        <dbReference type="ARBA" id="ARBA00022475"/>
    </source>
</evidence>
<protein>
    <submittedName>
        <fullName evidence="13">Methyl-accepting chemotaxis protein PctC</fullName>
    </submittedName>
</protein>
<dbReference type="Pfam" id="PF02743">
    <property type="entry name" value="dCache_1"/>
    <property type="match status" value="1"/>
</dbReference>
<feature type="domain" description="HAMP" evidence="12">
    <location>
        <begin position="330"/>
        <end position="382"/>
    </location>
</feature>
<dbReference type="InterPro" id="IPR033479">
    <property type="entry name" value="dCache_1"/>
</dbReference>
<dbReference type="SMART" id="SM00283">
    <property type="entry name" value="MA"/>
    <property type="match status" value="1"/>
</dbReference>
<dbReference type="CDD" id="cd12912">
    <property type="entry name" value="PDC2_MCP_like"/>
    <property type="match status" value="1"/>
</dbReference>
<dbReference type="EMBL" id="LITT01000003">
    <property type="protein sequence ID" value="OAA91966.1"/>
    <property type="molecule type" value="Genomic_DNA"/>
</dbReference>
<feature type="domain" description="Methyl-accepting transducer" evidence="11">
    <location>
        <begin position="394"/>
        <end position="588"/>
    </location>
</feature>
<evidence type="ECO:0000256" key="1">
    <source>
        <dbReference type="ARBA" id="ARBA00004651"/>
    </source>
</evidence>
<organism evidence="13 14">
    <name type="scientific">Clostridium ljungdahlii</name>
    <dbReference type="NCBI Taxonomy" id="1538"/>
    <lineage>
        <taxon>Bacteria</taxon>
        <taxon>Bacillati</taxon>
        <taxon>Bacillota</taxon>
        <taxon>Clostridia</taxon>
        <taxon>Eubacteriales</taxon>
        <taxon>Clostridiaceae</taxon>
        <taxon>Clostridium</taxon>
    </lineage>
</organism>
<keyword evidence="6 10" id="KW-0472">Membrane</keyword>
<dbReference type="CDD" id="cd18773">
    <property type="entry name" value="PDC1_HK_sensor"/>
    <property type="match status" value="1"/>
</dbReference>
<keyword evidence="4 10" id="KW-0812">Transmembrane</keyword>